<proteinExistence type="predicted"/>
<dbReference type="AlphaFoldDB" id="A0A0P9D9R0"/>
<name>A0A0P9D9R0_9ARCH</name>
<feature type="non-terminal residue" evidence="1">
    <location>
        <position position="1"/>
    </location>
</feature>
<sequence>NTHIECGDTNDIIKDLAARYNLDKGTGAIFFIDPEGMEANLIQFMPLFESVKAVDLIINKTWGIQRLNGRIQKNVNEADIKAMQRMVPDYTPGDNPDEKLLNFFEDTLAKPIGDAVDIHDIGKKVAYSLILRTNRTKTNSKWTEGMKPFGHYISTLDDKSALNFLHEIFGRQDHFNV</sequence>
<organism evidence="1 2">
    <name type="scientific">Acidiplasma aeolicum</name>
    <dbReference type="NCBI Taxonomy" id="507754"/>
    <lineage>
        <taxon>Archaea</taxon>
        <taxon>Methanobacteriati</taxon>
        <taxon>Thermoplasmatota</taxon>
        <taxon>Thermoplasmata</taxon>
        <taxon>Thermoplasmatales</taxon>
        <taxon>Ferroplasmaceae</taxon>
        <taxon>Acidiplasma</taxon>
    </lineage>
</organism>
<accession>A0A0P9D9R0</accession>
<protein>
    <submittedName>
        <fullName evidence="1">Uncharacterized protein</fullName>
    </submittedName>
</protein>
<dbReference type="EMBL" id="LJCQ01000274">
    <property type="protein sequence ID" value="KPV46283.1"/>
    <property type="molecule type" value="Genomic_DNA"/>
</dbReference>
<dbReference type="PATRIC" id="fig|507754.4.peg.1217"/>
<dbReference type="RefSeq" id="WP_169749819.1">
    <property type="nucleotide sequence ID" value="NZ_LJCQ01000274.1"/>
</dbReference>
<gene>
    <name evidence="1" type="ORF">SE19_06185</name>
</gene>
<dbReference type="Proteomes" id="UP000050515">
    <property type="component" value="Unassembled WGS sequence"/>
</dbReference>
<comment type="caution">
    <text evidence="1">The sequence shown here is derived from an EMBL/GenBank/DDBJ whole genome shotgun (WGS) entry which is preliminary data.</text>
</comment>
<reference evidence="1 2" key="1">
    <citation type="submission" date="2015-09" db="EMBL/GenBank/DDBJ databases">
        <title>Draft genome sequence of Acidiplasma aeolicum DSM 18409.</title>
        <authorList>
            <person name="Hemp J."/>
        </authorList>
    </citation>
    <scope>NUCLEOTIDE SEQUENCE [LARGE SCALE GENOMIC DNA]</scope>
    <source>
        <strain evidence="1 2">V</strain>
    </source>
</reference>
<evidence type="ECO:0000313" key="1">
    <source>
        <dbReference type="EMBL" id="KPV46283.1"/>
    </source>
</evidence>
<evidence type="ECO:0000313" key="2">
    <source>
        <dbReference type="Proteomes" id="UP000050515"/>
    </source>
</evidence>